<dbReference type="Pfam" id="PF00005">
    <property type="entry name" value="ABC_tran"/>
    <property type="match status" value="1"/>
</dbReference>
<dbReference type="InterPro" id="IPR003439">
    <property type="entry name" value="ABC_transporter-like_ATP-bd"/>
</dbReference>
<dbReference type="PANTHER" id="PTHR43023">
    <property type="entry name" value="PROTEIN TRIGALACTOSYLDIACYLGLYCEROL 3, CHLOROPLASTIC"/>
    <property type="match status" value="1"/>
</dbReference>
<dbReference type="SMART" id="SM00382">
    <property type="entry name" value="AAA"/>
    <property type="match status" value="1"/>
</dbReference>
<dbReference type="GO" id="GO:0016887">
    <property type="term" value="F:ATP hydrolysis activity"/>
    <property type="evidence" value="ECO:0007669"/>
    <property type="project" value="InterPro"/>
</dbReference>
<dbReference type="KEGG" id="sdf:ACG33_14055"/>
<keyword evidence="3 6" id="KW-0067">ATP-binding</keyword>
<proteinExistence type="predicted"/>
<evidence type="ECO:0000256" key="1">
    <source>
        <dbReference type="ARBA" id="ARBA00022448"/>
    </source>
</evidence>
<organism evidence="6 7">
    <name type="scientific">Steroidobacter denitrificans</name>
    <dbReference type="NCBI Taxonomy" id="465721"/>
    <lineage>
        <taxon>Bacteria</taxon>
        <taxon>Pseudomonadati</taxon>
        <taxon>Pseudomonadota</taxon>
        <taxon>Gammaproteobacteria</taxon>
        <taxon>Steroidobacterales</taxon>
        <taxon>Steroidobacteraceae</taxon>
        <taxon>Steroidobacter</taxon>
    </lineage>
</organism>
<dbReference type="PANTHER" id="PTHR43023:SF3">
    <property type="entry name" value="PROTEIN TRIGALACTOSYLDIACYLGLYCEROL 3, CHLOROPLASTIC"/>
    <property type="match status" value="1"/>
</dbReference>
<evidence type="ECO:0000256" key="3">
    <source>
        <dbReference type="ARBA" id="ARBA00022840"/>
    </source>
</evidence>
<dbReference type="PATRIC" id="fig|465721.4.peg.3006"/>
<dbReference type="PROSITE" id="PS50893">
    <property type="entry name" value="ABC_TRANSPORTER_2"/>
    <property type="match status" value="1"/>
</dbReference>
<dbReference type="AlphaFoldDB" id="A0A127FE74"/>
<feature type="domain" description="ABC transporter" evidence="5">
    <location>
        <begin position="7"/>
        <end position="243"/>
    </location>
</feature>
<dbReference type="SUPFAM" id="SSF52540">
    <property type="entry name" value="P-loop containing nucleoside triphosphate hydrolases"/>
    <property type="match status" value="1"/>
</dbReference>
<evidence type="ECO:0000256" key="4">
    <source>
        <dbReference type="SAM" id="MobiDB-lite"/>
    </source>
</evidence>
<evidence type="ECO:0000256" key="2">
    <source>
        <dbReference type="ARBA" id="ARBA00022741"/>
    </source>
</evidence>
<keyword evidence="1" id="KW-0813">Transport</keyword>
<dbReference type="InterPro" id="IPR027417">
    <property type="entry name" value="P-loop_NTPase"/>
</dbReference>
<gene>
    <name evidence="6" type="ORF">ACG33_14055</name>
</gene>
<evidence type="ECO:0000259" key="5">
    <source>
        <dbReference type="PROSITE" id="PS50893"/>
    </source>
</evidence>
<dbReference type="Proteomes" id="UP000070250">
    <property type="component" value="Chromosome"/>
</dbReference>
<feature type="region of interest" description="Disordered" evidence="4">
    <location>
        <begin position="256"/>
        <end position="275"/>
    </location>
</feature>
<dbReference type="STRING" id="465721.ACG33_14055"/>
<feature type="compositionally biased region" description="Basic and acidic residues" evidence="4">
    <location>
        <begin position="266"/>
        <end position="275"/>
    </location>
</feature>
<dbReference type="OrthoDB" id="9802264at2"/>
<sequence>MDHPPLVSVRSLVNRFGAQLVHDQIDLDVHPGEVLGIVGGSGSGKSVLLRTMLGLHRPTAGQVLIAGKDITLMSESEMLAVKRSYGVTFQQGALFSSLTVAENIQLPIREYFDVSAQALASLTEMRLRMVGLPLEAGAKLPSQLSGGMVKRAALARSLALDPTLLFLDEPTAGLDPISASAFDELVRYLHRGLKLTIVMITHDLDTLIATCSRVAVLVDRKIVVDTLEGLVDNPHPWIREYFHGPRARAAHMAARAADEAQPCRGGDLRNPRRHR</sequence>
<dbReference type="RefSeq" id="WP_066922117.1">
    <property type="nucleotide sequence ID" value="NZ_CP011971.1"/>
</dbReference>
<dbReference type="GO" id="GO:0005524">
    <property type="term" value="F:ATP binding"/>
    <property type="evidence" value="ECO:0007669"/>
    <property type="project" value="UniProtKB-KW"/>
</dbReference>
<reference evidence="6 7" key="1">
    <citation type="submission" date="2015-06" db="EMBL/GenBank/DDBJ databases">
        <title>A Comprehensive Approach to Explore the Metabolic and Phylogenetic Diversity of Bacterial Steroid Degradation in the Environment: Testosterone as an Example.</title>
        <authorList>
            <person name="Yang F.-C."/>
            <person name="Chen Y.-L."/>
            <person name="Yu C.-P."/>
            <person name="Tang S.-L."/>
            <person name="Wang P.-H."/>
            <person name="Ismail W."/>
            <person name="Wang C.-H."/>
            <person name="Yang C.-Y."/>
            <person name="Chiang Y.-R."/>
        </authorList>
    </citation>
    <scope>NUCLEOTIDE SEQUENCE [LARGE SCALE GENOMIC DNA]</scope>
    <source>
        <strain evidence="6 7">DSM 18526</strain>
    </source>
</reference>
<dbReference type="InterPro" id="IPR003593">
    <property type="entry name" value="AAA+_ATPase"/>
</dbReference>
<dbReference type="EMBL" id="CP011971">
    <property type="protein sequence ID" value="AMN48200.1"/>
    <property type="molecule type" value="Genomic_DNA"/>
</dbReference>
<accession>A0A127FE74</accession>
<evidence type="ECO:0000313" key="6">
    <source>
        <dbReference type="EMBL" id="AMN48200.1"/>
    </source>
</evidence>
<name>A0A127FE74_STEDE</name>
<dbReference type="Gene3D" id="3.40.50.300">
    <property type="entry name" value="P-loop containing nucleotide triphosphate hydrolases"/>
    <property type="match status" value="1"/>
</dbReference>
<keyword evidence="7" id="KW-1185">Reference proteome</keyword>
<keyword evidence="2" id="KW-0547">Nucleotide-binding</keyword>
<protein>
    <submittedName>
        <fullName evidence="6">Iron ABC transporter ATP-binding protein</fullName>
    </submittedName>
</protein>
<evidence type="ECO:0000313" key="7">
    <source>
        <dbReference type="Proteomes" id="UP000070250"/>
    </source>
</evidence>